<dbReference type="EMBL" id="PTPZ01000002">
    <property type="protein sequence ID" value="PPZ92055.1"/>
    <property type="molecule type" value="Genomic_DNA"/>
</dbReference>
<dbReference type="Proteomes" id="UP000238565">
    <property type="component" value="Unassembled WGS sequence"/>
</dbReference>
<evidence type="ECO:0000313" key="2">
    <source>
        <dbReference type="Proteomes" id="UP000238565"/>
    </source>
</evidence>
<organism evidence="1 2">
    <name type="scientific">Cloacibacterium normanense</name>
    <dbReference type="NCBI Taxonomy" id="237258"/>
    <lineage>
        <taxon>Bacteria</taxon>
        <taxon>Pseudomonadati</taxon>
        <taxon>Bacteroidota</taxon>
        <taxon>Flavobacteriia</taxon>
        <taxon>Flavobacteriales</taxon>
        <taxon>Weeksellaceae</taxon>
    </lineage>
</organism>
<proteinExistence type="predicted"/>
<dbReference type="AlphaFoldDB" id="A0A2S7I6A1"/>
<dbReference type="RefSeq" id="WP_104792889.1">
    <property type="nucleotide sequence ID" value="NZ_PTPZ01000002.1"/>
</dbReference>
<accession>A0A2S7I6A1</accession>
<comment type="caution">
    <text evidence="1">The sequence shown here is derived from an EMBL/GenBank/DDBJ whole genome shotgun (WGS) entry which is preliminary data.</text>
</comment>
<evidence type="ECO:0000313" key="1">
    <source>
        <dbReference type="EMBL" id="PPZ92055.1"/>
    </source>
</evidence>
<protein>
    <submittedName>
        <fullName evidence="1">Uncharacterized protein</fullName>
    </submittedName>
</protein>
<name>A0A2S7I6A1_9FLAO</name>
<reference evidence="1 2" key="1">
    <citation type="submission" date="2018-02" db="EMBL/GenBank/DDBJ databases">
        <title>Draft genome sequence of bacterial isolates from marine environment.</title>
        <authorList>
            <person name="Singh S.K."/>
            <person name="Hill R."/>
            <person name="Major S."/>
            <person name="Cai H."/>
            <person name="Li Y."/>
        </authorList>
    </citation>
    <scope>NUCLEOTIDE SEQUENCE [LARGE SCALE GENOMIC DNA]</scope>
    <source>
        <strain evidence="1 2">IMET F</strain>
    </source>
</reference>
<sequence>MNARVLELLQRPENISKEDISLLQNEISKFPYMQSIRTLHLSAIFNFDAENYQKELTKTAAYTTDKKILYTFINKKKEEEKKELTKFKKIVLAKTEHEVEKTIEEPVNIVEVPEQNITENSSKNLTETVEKIEAENPVVTHPKSVVGDTELEAPILDKKENEFDVLKELEILEIENQLLEQEITEEENAEIAFKTREEDLNFSKEKVLEHIDQSDDKEITSVKPSDISFNGFESFLPNIKFTVPSTPKEEPKSEPKAEISATIIEEKPTEEEIKSAEVPSEKTPELNISVPEKTEIIEENTEMTIEKEAPQEINTPILKEEKEEIAEETHADWKPMNFVMNPLDSMIQKPAVSQPKATEKPVEVKPEIAITEEKKMVEEVAPIELKKEVLEEVIIEEKPIEKSILNTSFLKANVQENPVQIIENQVEKVSAEENNSNVPGFVNTWQSWLKIDRSGIKTPENIPVKVIEKKAEIIDKFIEENPKISQLKEEVNFVVKEKNDDISHLMTETLAKLYTEQRLYTKAIKAYEILQNKHPERAEDFKAKIQEIKDLKQGK</sequence>
<gene>
    <name evidence="1" type="ORF">C3729_03485</name>
</gene>